<dbReference type="Proteomes" id="UP000576082">
    <property type="component" value="Unassembled WGS sequence"/>
</dbReference>
<evidence type="ECO:0000256" key="1">
    <source>
        <dbReference type="SAM" id="MobiDB-lite"/>
    </source>
</evidence>
<feature type="region of interest" description="Disordered" evidence="1">
    <location>
        <begin position="272"/>
        <end position="314"/>
    </location>
</feature>
<sequence length="314" mass="34885">MIVAFLLCFSKEGKAQYAVWKAGIGFQSENIFSSKWKESISAVNTATGISSPAPNWGWGWNLSSDYLVKDGIAVGFRFANTYYSNSTNSPFQTASSEATFVDFTIYGDFYLLKYFKNPFLPYFQESFFVRAAPSYHTSTISTSGQMITETDTISTSGGNATSGLGLGLGVGYTKYVTDRISITGLLSTNFYYASSSIQIPTNGLLEYGGSTSSSFFLTRMSAEVKVAYTIKQRKPLCPIKTCGIQQEHSHAVLGGAVVRGNIYKYRQNQKYGDVHRGQPNRSKRKKTKSEKQQQKLQKKEKRNRKRLKIIGAGH</sequence>
<dbReference type="RefSeq" id="WP_169656870.1">
    <property type="nucleotide sequence ID" value="NZ_JABANE010000025.1"/>
</dbReference>
<gene>
    <name evidence="2" type="ORF">HHU12_11420</name>
</gene>
<accession>A0A7X9P3B3</accession>
<proteinExistence type="predicted"/>
<feature type="compositionally biased region" description="Basic residues" evidence="1">
    <location>
        <begin position="296"/>
        <end position="308"/>
    </location>
</feature>
<reference evidence="2 3" key="1">
    <citation type="submission" date="2020-04" db="EMBL/GenBank/DDBJ databases">
        <title>Flammeovirga sp. SR4, a novel species isolated from seawater.</title>
        <authorList>
            <person name="Wang X."/>
        </authorList>
    </citation>
    <scope>NUCLEOTIDE SEQUENCE [LARGE SCALE GENOMIC DNA]</scope>
    <source>
        <strain evidence="2 3">ATCC 23126</strain>
    </source>
</reference>
<keyword evidence="3" id="KW-1185">Reference proteome</keyword>
<dbReference type="AlphaFoldDB" id="A0A7X9P3B3"/>
<evidence type="ECO:0008006" key="4">
    <source>
        <dbReference type="Google" id="ProtNLM"/>
    </source>
</evidence>
<comment type="caution">
    <text evidence="2">The sequence shown here is derived from an EMBL/GenBank/DDBJ whole genome shotgun (WGS) entry which is preliminary data.</text>
</comment>
<name>A0A7X9P3B3_9BACT</name>
<dbReference type="EMBL" id="JABANE010000025">
    <property type="protein sequence ID" value="NME68570.1"/>
    <property type="molecule type" value="Genomic_DNA"/>
</dbReference>
<evidence type="ECO:0000313" key="2">
    <source>
        <dbReference type="EMBL" id="NME68570.1"/>
    </source>
</evidence>
<protein>
    <recommendedName>
        <fullName evidence="4">Outer membrane protein beta-barrel domain-containing protein</fullName>
    </recommendedName>
</protein>
<evidence type="ECO:0000313" key="3">
    <source>
        <dbReference type="Proteomes" id="UP000576082"/>
    </source>
</evidence>
<organism evidence="2 3">
    <name type="scientific">Flammeovirga aprica JL-4</name>
    <dbReference type="NCBI Taxonomy" id="694437"/>
    <lineage>
        <taxon>Bacteria</taxon>
        <taxon>Pseudomonadati</taxon>
        <taxon>Bacteroidota</taxon>
        <taxon>Cytophagia</taxon>
        <taxon>Cytophagales</taxon>
        <taxon>Flammeovirgaceae</taxon>
        <taxon>Flammeovirga</taxon>
    </lineage>
</organism>